<comment type="caution">
    <text evidence="1">The sequence shown here is derived from an EMBL/GenBank/DDBJ whole genome shotgun (WGS) entry which is preliminary data.</text>
</comment>
<keyword evidence="2" id="KW-1185">Reference proteome</keyword>
<evidence type="ECO:0000313" key="1">
    <source>
        <dbReference type="EMBL" id="KAK7889640.1"/>
    </source>
</evidence>
<organism evidence="1 2">
    <name type="scientific">Mugilogobius chulae</name>
    <name type="common">yellowstripe goby</name>
    <dbReference type="NCBI Taxonomy" id="88201"/>
    <lineage>
        <taxon>Eukaryota</taxon>
        <taxon>Metazoa</taxon>
        <taxon>Chordata</taxon>
        <taxon>Craniata</taxon>
        <taxon>Vertebrata</taxon>
        <taxon>Euteleostomi</taxon>
        <taxon>Actinopterygii</taxon>
        <taxon>Neopterygii</taxon>
        <taxon>Teleostei</taxon>
        <taxon>Neoteleostei</taxon>
        <taxon>Acanthomorphata</taxon>
        <taxon>Gobiaria</taxon>
        <taxon>Gobiiformes</taxon>
        <taxon>Gobioidei</taxon>
        <taxon>Gobiidae</taxon>
        <taxon>Gobionellinae</taxon>
        <taxon>Mugilogobius</taxon>
    </lineage>
</organism>
<protein>
    <submittedName>
        <fullName evidence="1">Uncharacterized protein</fullName>
    </submittedName>
</protein>
<dbReference type="EMBL" id="JBBPFD010000018">
    <property type="protein sequence ID" value="KAK7889640.1"/>
    <property type="molecule type" value="Genomic_DNA"/>
</dbReference>
<name>A0AAW0NC94_9GOBI</name>
<accession>A0AAW0NC94</accession>
<proteinExistence type="predicted"/>
<evidence type="ECO:0000313" key="2">
    <source>
        <dbReference type="Proteomes" id="UP001460270"/>
    </source>
</evidence>
<gene>
    <name evidence="1" type="ORF">WMY93_025200</name>
</gene>
<dbReference type="AlphaFoldDB" id="A0AAW0NC94"/>
<dbReference type="Proteomes" id="UP001460270">
    <property type="component" value="Unassembled WGS sequence"/>
</dbReference>
<sequence>MVIVERMALSTSKTTVVHPSYMDLTVMMLRLDLSVMMLRLDLSVMMLRLDLSVMMLRLDLSVMMLRLDLSVMMLRLDLSVMVHQSSSAPPGPDCDSSPKFTCSVWTRQNGSQEITGASWI</sequence>
<reference evidence="2" key="1">
    <citation type="submission" date="2024-04" db="EMBL/GenBank/DDBJ databases">
        <title>Salinicola lusitanus LLJ914,a marine bacterium isolated from the Okinawa Trough.</title>
        <authorList>
            <person name="Li J."/>
        </authorList>
    </citation>
    <scope>NUCLEOTIDE SEQUENCE [LARGE SCALE GENOMIC DNA]</scope>
</reference>